<evidence type="ECO:0000256" key="1">
    <source>
        <dbReference type="SAM" id="Phobius"/>
    </source>
</evidence>
<feature type="transmembrane region" description="Helical" evidence="1">
    <location>
        <begin position="129"/>
        <end position="148"/>
    </location>
</feature>
<dbReference type="EMBL" id="AYYO01000023">
    <property type="protein sequence ID" value="KRM55356.1"/>
    <property type="molecule type" value="Genomic_DNA"/>
</dbReference>
<gene>
    <name evidence="2" type="ORF">FC18_GL001388</name>
</gene>
<keyword evidence="1" id="KW-1133">Transmembrane helix</keyword>
<keyword evidence="1" id="KW-0812">Transmembrane</keyword>
<feature type="transmembrane region" description="Helical" evidence="1">
    <location>
        <begin position="98"/>
        <end position="117"/>
    </location>
</feature>
<proteinExistence type="predicted"/>
<feature type="transmembrane region" description="Helical" evidence="1">
    <location>
        <begin position="56"/>
        <end position="78"/>
    </location>
</feature>
<organism evidence="2 3">
    <name type="scientific">Lacticaseibacillus sharpeae JCM 1186 = DSM 20505</name>
    <dbReference type="NCBI Taxonomy" id="1291052"/>
    <lineage>
        <taxon>Bacteria</taxon>
        <taxon>Bacillati</taxon>
        <taxon>Bacillota</taxon>
        <taxon>Bacilli</taxon>
        <taxon>Lactobacillales</taxon>
        <taxon>Lactobacillaceae</taxon>
        <taxon>Lacticaseibacillus</taxon>
    </lineage>
</organism>
<keyword evidence="3" id="KW-1185">Reference proteome</keyword>
<dbReference type="Proteomes" id="UP000051679">
    <property type="component" value="Unassembled WGS sequence"/>
</dbReference>
<feature type="transmembrane region" description="Helical" evidence="1">
    <location>
        <begin position="154"/>
        <end position="171"/>
    </location>
</feature>
<keyword evidence="1" id="KW-0472">Membrane</keyword>
<name>A0A0R1ZWU0_9LACO</name>
<comment type="caution">
    <text evidence="2">The sequence shown here is derived from an EMBL/GenBank/DDBJ whole genome shotgun (WGS) entry which is preliminary data.</text>
</comment>
<accession>A0A0R1ZWU0</accession>
<dbReference type="AlphaFoldDB" id="A0A0R1ZWU0"/>
<protein>
    <submittedName>
        <fullName evidence="2">Uncharacterized protein</fullName>
    </submittedName>
</protein>
<sequence length="189" mass="20783">MPIVIHKIQLAFYNKKNIAIRRNQSYHGIRGWLIKSVRKLELRTRKKRLHMGTRNLFSYILRGISLAAGVVAAGGLIHSGFITEIILAAIIPGNQHPAVFAMLVVAMGTLLLMLAQIGMTIWCPCQHTALMSTTLLIGGWFICAAFAGVQLFTLSMWAGVSTIAFLLTVGFRRPDAAAADTEVVQDEQH</sequence>
<evidence type="ECO:0000313" key="3">
    <source>
        <dbReference type="Proteomes" id="UP000051679"/>
    </source>
</evidence>
<evidence type="ECO:0000313" key="2">
    <source>
        <dbReference type="EMBL" id="KRM55356.1"/>
    </source>
</evidence>
<reference evidence="2 3" key="1">
    <citation type="journal article" date="2015" name="Genome Announc.">
        <title>Expanding the biotechnology potential of lactobacilli through comparative genomics of 213 strains and associated genera.</title>
        <authorList>
            <person name="Sun Z."/>
            <person name="Harris H.M."/>
            <person name="McCann A."/>
            <person name="Guo C."/>
            <person name="Argimon S."/>
            <person name="Zhang W."/>
            <person name="Yang X."/>
            <person name="Jeffery I.B."/>
            <person name="Cooney J.C."/>
            <person name="Kagawa T.F."/>
            <person name="Liu W."/>
            <person name="Song Y."/>
            <person name="Salvetti E."/>
            <person name="Wrobel A."/>
            <person name="Rasinkangas P."/>
            <person name="Parkhill J."/>
            <person name="Rea M.C."/>
            <person name="O'Sullivan O."/>
            <person name="Ritari J."/>
            <person name="Douillard F.P."/>
            <person name="Paul Ross R."/>
            <person name="Yang R."/>
            <person name="Briner A.E."/>
            <person name="Felis G.E."/>
            <person name="de Vos W.M."/>
            <person name="Barrangou R."/>
            <person name="Klaenhammer T.R."/>
            <person name="Caufield P.W."/>
            <person name="Cui Y."/>
            <person name="Zhang H."/>
            <person name="O'Toole P.W."/>
        </authorList>
    </citation>
    <scope>NUCLEOTIDE SEQUENCE [LARGE SCALE GENOMIC DNA]</scope>
    <source>
        <strain evidence="2 3">DSM 20505</strain>
    </source>
</reference>
<dbReference type="PATRIC" id="fig|1291052.5.peg.1407"/>